<protein>
    <recommendedName>
        <fullName evidence="3">YtkA-like domain-containing protein</fullName>
    </recommendedName>
</protein>
<dbReference type="InterPro" id="IPR032693">
    <property type="entry name" value="YtkA-like_dom"/>
</dbReference>
<evidence type="ECO:0000313" key="4">
    <source>
        <dbReference type="EMBL" id="ADB61559.1"/>
    </source>
</evidence>
<dbReference type="GeneID" id="8743299"/>
<proteinExistence type="predicted"/>
<keyword evidence="5" id="KW-1185">Reference proteome</keyword>
<dbReference type="Pfam" id="PF13115">
    <property type="entry name" value="YtkA"/>
    <property type="match status" value="1"/>
</dbReference>
<dbReference type="HOGENOM" id="CLU_1567203_0_0_2"/>
<dbReference type="eggNOG" id="arCOG08794">
    <property type="taxonomic scope" value="Archaea"/>
</dbReference>
<name>D2RWQ8_HALTV</name>
<keyword evidence="2" id="KW-1133">Transmembrane helix</keyword>
<sequence length="191" mass="20415">MRWRKPLTALVVITVLMTVAVGPVVAHETQELDGYDVTFGGADEPLVTGERMWLEFEIVDNETGEPVDGQAETLTVSIDASGSEKTPLEVSEKHGEPGVYEAPVIFTEPGEYVVHLEGTLEGTEVHTHFEKEVGDHTELEYPGDDSGAEDADNDSRTDTDDQSDESGLGSVGAAVAAIGLLGAVGAYRSRR</sequence>
<evidence type="ECO:0000256" key="1">
    <source>
        <dbReference type="SAM" id="MobiDB-lite"/>
    </source>
</evidence>
<reference evidence="4 5" key="1">
    <citation type="journal article" date="2010" name="Stand. Genomic Sci.">
        <title>Complete genome sequence of Haloterrigena turkmenica type strain (4k).</title>
        <authorList>
            <person name="Saunders E."/>
            <person name="Tindall B.J."/>
            <person name="Fahnrich R."/>
            <person name="Lapidus A."/>
            <person name="Copeland A."/>
            <person name="Del Rio T.G."/>
            <person name="Lucas S."/>
            <person name="Chen F."/>
            <person name="Tice H."/>
            <person name="Cheng J.F."/>
            <person name="Han C."/>
            <person name="Detter J.C."/>
            <person name="Bruce D."/>
            <person name="Goodwin L."/>
            <person name="Chain P."/>
            <person name="Pitluck S."/>
            <person name="Pati A."/>
            <person name="Ivanova N."/>
            <person name="Mavromatis K."/>
            <person name="Chen A."/>
            <person name="Palaniappan K."/>
            <person name="Land M."/>
            <person name="Hauser L."/>
            <person name="Chang Y.J."/>
            <person name="Jeffries C.D."/>
            <person name="Brettin T."/>
            <person name="Rohde M."/>
            <person name="Goker M."/>
            <person name="Bristow J."/>
            <person name="Eisen J.A."/>
            <person name="Markowitz V."/>
            <person name="Hugenholtz P."/>
            <person name="Klenk H.P."/>
            <person name="Kyrpides N.C."/>
        </authorList>
    </citation>
    <scope>NUCLEOTIDE SEQUENCE [LARGE SCALE GENOMIC DNA]</scope>
    <source>
        <strain evidence="5">ATCC 51198 / DSM 5511 / JCM 9101 / NCIMB 13204 / VKM B-1734 / 4k</strain>
    </source>
</reference>
<evidence type="ECO:0000256" key="2">
    <source>
        <dbReference type="SAM" id="Phobius"/>
    </source>
</evidence>
<organism evidence="4 5">
    <name type="scientific">Haloterrigena turkmenica (strain ATCC 51198 / DSM 5511 / JCM 9101 / NCIMB 13204 / VKM B-1734 / 4k)</name>
    <name type="common">Halococcus turkmenicus</name>
    <dbReference type="NCBI Taxonomy" id="543526"/>
    <lineage>
        <taxon>Archaea</taxon>
        <taxon>Methanobacteriati</taxon>
        <taxon>Methanobacteriota</taxon>
        <taxon>Stenosarchaea group</taxon>
        <taxon>Halobacteria</taxon>
        <taxon>Halobacteriales</taxon>
        <taxon>Natrialbaceae</taxon>
        <taxon>Haloterrigena</taxon>
    </lineage>
</organism>
<feature type="transmembrane region" description="Helical" evidence="2">
    <location>
        <begin position="167"/>
        <end position="187"/>
    </location>
</feature>
<feature type="domain" description="YtkA-like" evidence="3">
    <location>
        <begin position="30"/>
        <end position="116"/>
    </location>
</feature>
<feature type="compositionally biased region" description="Acidic residues" evidence="1">
    <location>
        <begin position="141"/>
        <end position="152"/>
    </location>
</feature>
<dbReference type="KEGG" id="htu:Htur_2685"/>
<keyword evidence="2" id="KW-0472">Membrane</keyword>
<accession>D2RWQ8</accession>
<keyword evidence="2" id="KW-0812">Transmembrane</keyword>
<dbReference type="RefSeq" id="WP_012943831.1">
    <property type="nucleotide sequence ID" value="NC_013743.1"/>
</dbReference>
<dbReference type="Proteomes" id="UP000001903">
    <property type="component" value="Chromosome"/>
</dbReference>
<gene>
    <name evidence="4" type="ordered locus">Htur_2685</name>
</gene>
<feature type="region of interest" description="Disordered" evidence="1">
    <location>
        <begin position="134"/>
        <end position="170"/>
    </location>
</feature>
<evidence type="ECO:0000259" key="3">
    <source>
        <dbReference type="Pfam" id="PF13115"/>
    </source>
</evidence>
<evidence type="ECO:0000313" key="5">
    <source>
        <dbReference type="Proteomes" id="UP000001903"/>
    </source>
</evidence>
<dbReference type="AlphaFoldDB" id="D2RWQ8"/>
<dbReference type="STRING" id="543526.Htur_2685"/>
<dbReference type="OrthoDB" id="188174at2157"/>
<dbReference type="EMBL" id="CP001860">
    <property type="protein sequence ID" value="ADB61559.1"/>
    <property type="molecule type" value="Genomic_DNA"/>
</dbReference>